<keyword evidence="2 14" id="KW-1003">Cell membrane</keyword>
<evidence type="ECO:0000256" key="12">
    <source>
        <dbReference type="ARBA" id="ARBA00023224"/>
    </source>
</evidence>
<dbReference type="InterPro" id="IPR017452">
    <property type="entry name" value="GPCR_Rhodpsn_7TM"/>
</dbReference>
<dbReference type="PROSITE" id="PS00237">
    <property type="entry name" value="G_PROTEIN_RECEP_F1_1"/>
    <property type="match status" value="1"/>
</dbReference>
<name>A0AAV3B2U6_PYXAD</name>
<dbReference type="InterPro" id="IPR000725">
    <property type="entry name" value="Olfact_rcpt"/>
</dbReference>
<dbReference type="PROSITE" id="PS50262">
    <property type="entry name" value="G_PROTEIN_RECEP_F1_2"/>
    <property type="match status" value="1"/>
</dbReference>
<feature type="transmembrane region" description="Helical" evidence="14">
    <location>
        <begin position="140"/>
        <end position="163"/>
    </location>
</feature>
<dbReference type="GO" id="GO:0004930">
    <property type="term" value="F:G protein-coupled receptor activity"/>
    <property type="evidence" value="ECO:0007669"/>
    <property type="project" value="UniProtKB-KW"/>
</dbReference>
<gene>
    <name evidence="16" type="ORF">GDO54_005762</name>
</gene>
<evidence type="ECO:0000313" key="16">
    <source>
        <dbReference type="EMBL" id="DBA29700.1"/>
    </source>
</evidence>
<feature type="transmembrane region" description="Helical" evidence="14">
    <location>
        <begin position="273"/>
        <end position="292"/>
    </location>
</feature>
<dbReference type="InterPro" id="IPR000276">
    <property type="entry name" value="GPCR_Rhodpsn"/>
</dbReference>
<dbReference type="Pfam" id="PF13853">
    <property type="entry name" value="7tm_4"/>
    <property type="match status" value="1"/>
</dbReference>
<keyword evidence="9" id="KW-1015">Disulfide bond</keyword>
<keyword evidence="8 14" id="KW-0472">Membrane</keyword>
<keyword evidence="4 13" id="KW-0812">Transmembrane</keyword>
<keyword evidence="10 13" id="KW-0675">Receptor</keyword>
<evidence type="ECO:0000256" key="6">
    <source>
        <dbReference type="ARBA" id="ARBA00022989"/>
    </source>
</evidence>
<dbReference type="EMBL" id="DYDO01000002">
    <property type="protein sequence ID" value="DBA29700.1"/>
    <property type="molecule type" value="Genomic_DNA"/>
</dbReference>
<organism evidence="16 17">
    <name type="scientific">Pyxicephalus adspersus</name>
    <name type="common">African bullfrog</name>
    <dbReference type="NCBI Taxonomy" id="30357"/>
    <lineage>
        <taxon>Eukaryota</taxon>
        <taxon>Metazoa</taxon>
        <taxon>Chordata</taxon>
        <taxon>Craniata</taxon>
        <taxon>Vertebrata</taxon>
        <taxon>Euteleostomi</taxon>
        <taxon>Amphibia</taxon>
        <taxon>Batrachia</taxon>
        <taxon>Anura</taxon>
        <taxon>Neobatrachia</taxon>
        <taxon>Ranoidea</taxon>
        <taxon>Pyxicephalidae</taxon>
        <taxon>Pyxicephalinae</taxon>
        <taxon>Pyxicephalus</taxon>
    </lineage>
</organism>
<dbReference type="FunFam" id="1.20.1070.10:FF:000010">
    <property type="entry name" value="Olfactory receptor"/>
    <property type="match status" value="1"/>
</dbReference>
<keyword evidence="11" id="KW-0325">Glycoprotein</keyword>
<feature type="domain" description="G-protein coupled receptors family 1 profile" evidence="15">
    <location>
        <begin position="41"/>
        <end position="290"/>
    </location>
</feature>
<feature type="transmembrane region" description="Helical" evidence="14">
    <location>
        <begin position="26"/>
        <end position="50"/>
    </location>
</feature>
<dbReference type="PRINTS" id="PR00237">
    <property type="entry name" value="GPCRRHODOPSN"/>
</dbReference>
<dbReference type="Proteomes" id="UP001181693">
    <property type="component" value="Unassembled WGS sequence"/>
</dbReference>
<evidence type="ECO:0000259" key="15">
    <source>
        <dbReference type="PROSITE" id="PS50262"/>
    </source>
</evidence>
<evidence type="ECO:0000256" key="10">
    <source>
        <dbReference type="ARBA" id="ARBA00023170"/>
    </source>
</evidence>
<evidence type="ECO:0000256" key="1">
    <source>
        <dbReference type="ARBA" id="ARBA00004651"/>
    </source>
</evidence>
<dbReference type="Gene3D" id="1.20.1070.10">
    <property type="entry name" value="Rhodopsin 7-helix transmembrane proteins"/>
    <property type="match status" value="1"/>
</dbReference>
<sequence length="312" mass="35207">MDYRNHTQISEIFLLGFPTIFKLNSLLFVLLLVIYLMTINGNFLIITLVANNKKLHSPMYFFLTQLSVSDILLTMDVVPNTLTSVINGGIVMSLAGCITQFYIFGASESLECFILTVMAYDRYLAICRPLRYSSIMKYPLFLYMILLSWLLGFSFILVTLIMISTLDFCGPNVIDHFFCDMDPILELSCSETYSVRLEALLLSIPVMVLPLMMTLASYGCIVQAILKIASKTGRWKSFSTCSSHLTVVCMFYGTLIGIYMLPTNSLSSMKTKVISLLYTVVTPMLNPIIYSLRNKDIKQAVKSMLMSKKIVP</sequence>
<keyword evidence="3 14" id="KW-0716">Sensory transduction</keyword>
<protein>
    <recommendedName>
        <fullName evidence="14">Olfactory receptor</fullName>
    </recommendedName>
</protein>
<evidence type="ECO:0000256" key="14">
    <source>
        <dbReference type="RuleBase" id="RU363047"/>
    </source>
</evidence>
<dbReference type="GO" id="GO:0005886">
    <property type="term" value="C:plasma membrane"/>
    <property type="evidence" value="ECO:0007669"/>
    <property type="project" value="UniProtKB-SubCell"/>
</dbReference>
<evidence type="ECO:0000313" key="17">
    <source>
        <dbReference type="Proteomes" id="UP001181693"/>
    </source>
</evidence>
<keyword evidence="6 14" id="KW-1133">Transmembrane helix</keyword>
<dbReference type="AlphaFoldDB" id="A0AAV3B2U6"/>
<evidence type="ECO:0000256" key="11">
    <source>
        <dbReference type="ARBA" id="ARBA00023180"/>
    </source>
</evidence>
<feature type="transmembrane region" description="Helical" evidence="14">
    <location>
        <begin position="101"/>
        <end position="120"/>
    </location>
</feature>
<keyword evidence="12 13" id="KW-0807">Transducer</keyword>
<evidence type="ECO:0000256" key="9">
    <source>
        <dbReference type="ARBA" id="ARBA00023157"/>
    </source>
</evidence>
<feature type="transmembrane region" description="Helical" evidence="14">
    <location>
        <begin position="238"/>
        <end position="261"/>
    </location>
</feature>
<keyword evidence="5 14" id="KW-0552">Olfaction</keyword>
<dbReference type="SUPFAM" id="SSF81321">
    <property type="entry name" value="Family A G protein-coupled receptor-like"/>
    <property type="match status" value="1"/>
</dbReference>
<dbReference type="PRINTS" id="PR00245">
    <property type="entry name" value="OLFACTORYR"/>
</dbReference>
<evidence type="ECO:0000256" key="8">
    <source>
        <dbReference type="ARBA" id="ARBA00023136"/>
    </source>
</evidence>
<reference evidence="16" key="1">
    <citation type="thesis" date="2020" institute="ProQuest LLC" country="789 East Eisenhower Parkway, Ann Arbor, MI, USA">
        <title>Comparative Genomics and Chromosome Evolution.</title>
        <authorList>
            <person name="Mudd A.B."/>
        </authorList>
    </citation>
    <scope>NUCLEOTIDE SEQUENCE</scope>
    <source>
        <strain evidence="16">1538</strain>
        <tissue evidence="16">Blood</tissue>
    </source>
</reference>
<evidence type="ECO:0000256" key="2">
    <source>
        <dbReference type="ARBA" id="ARBA00022475"/>
    </source>
</evidence>
<feature type="transmembrane region" description="Helical" evidence="14">
    <location>
        <begin position="200"/>
        <end position="226"/>
    </location>
</feature>
<comment type="subcellular location">
    <subcellularLocation>
        <location evidence="1 14">Cell membrane</location>
        <topology evidence="1 14">Multi-pass membrane protein</topology>
    </subcellularLocation>
</comment>
<comment type="caution">
    <text evidence="16">The sequence shown here is derived from an EMBL/GenBank/DDBJ whole genome shotgun (WGS) entry which is preliminary data.</text>
</comment>
<accession>A0AAV3B2U6</accession>
<evidence type="ECO:0000256" key="13">
    <source>
        <dbReference type="RuleBase" id="RU000688"/>
    </source>
</evidence>
<evidence type="ECO:0000256" key="3">
    <source>
        <dbReference type="ARBA" id="ARBA00022606"/>
    </source>
</evidence>
<dbReference type="InterPro" id="IPR050939">
    <property type="entry name" value="Olfactory_GPCR1"/>
</dbReference>
<evidence type="ECO:0000256" key="7">
    <source>
        <dbReference type="ARBA" id="ARBA00023040"/>
    </source>
</evidence>
<dbReference type="PANTHER" id="PTHR24242:SF253">
    <property type="entry name" value="OLFACTORY RECEPTOR-RELATED"/>
    <property type="match status" value="1"/>
</dbReference>
<keyword evidence="7 13" id="KW-0297">G-protein coupled receptor</keyword>
<comment type="similarity">
    <text evidence="13">Belongs to the G-protein coupled receptor 1 family.</text>
</comment>
<proteinExistence type="inferred from homology"/>
<dbReference type="GO" id="GO:0004984">
    <property type="term" value="F:olfactory receptor activity"/>
    <property type="evidence" value="ECO:0007669"/>
    <property type="project" value="InterPro"/>
</dbReference>
<dbReference type="PANTHER" id="PTHR24242">
    <property type="entry name" value="G-PROTEIN COUPLED RECEPTOR"/>
    <property type="match status" value="1"/>
</dbReference>
<keyword evidence="17" id="KW-1185">Reference proteome</keyword>
<evidence type="ECO:0000256" key="4">
    <source>
        <dbReference type="ARBA" id="ARBA00022692"/>
    </source>
</evidence>
<evidence type="ECO:0000256" key="5">
    <source>
        <dbReference type="ARBA" id="ARBA00022725"/>
    </source>
</evidence>